<dbReference type="EMBL" id="KK914632">
    <property type="protein sequence ID" value="KDP31200.1"/>
    <property type="molecule type" value="Genomic_DNA"/>
</dbReference>
<organism evidence="2 3">
    <name type="scientific">Jatropha curcas</name>
    <name type="common">Barbados nut</name>
    <dbReference type="NCBI Taxonomy" id="180498"/>
    <lineage>
        <taxon>Eukaryota</taxon>
        <taxon>Viridiplantae</taxon>
        <taxon>Streptophyta</taxon>
        <taxon>Embryophyta</taxon>
        <taxon>Tracheophyta</taxon>
        <taxon>Spermatophyta</taxon>
        <taxon>Magnoliopsida</taxon>
        <taxon>eudicotyledons</taxon>
        <taxon>Gunneridae</taxon>
        <taxon>Pentapetalae</taxon>
        <taxon>rosids</taxon>
        <taxon>fabids</taxon>
        <taxon>Malpighiales</taxon>
        <taxon>Euphorbiaceae</taxon>
        <taxon>Crotonoideae</taxon>
        <taxon>Jatropheae</taxon>
        <taxon>Jatropha</taxon>
    </lineage>
</organism>
<dbReference type="SUPFAM" id="SSF51735">
    <property type="entry name" value="NAD(P)-binding Rossmann-fold domains"/>
    <property type="match status" value="1"/>
</dbReference>
<dbReference type="InterPro" id="IPR002347">
    <property type="entry name" value="SDR_fam"/>
</dbReference>
<dbReference type="PANTHER" id="PTHR42820:SF13">
    <property type="entry name" value="(-)-ISOPIPERITENOL_(-)-CARVEOL DEHYDROGENASE, MITOCHONDRIAL-LIKE"/>
    <property type="match status" value="1"/>
</dbReference>
<dbReference type="Gene3D" id="3.40.50.720">
    <property type="entry name" value="NAD(P)-binding Rossmann-like Domain"/>
    <property type="match status" value="1"/>
</dbReference>
<dbReference type="PRINTS" id="PR00081">
    <property type="entry name" value="GDHRDH"/>
</dbReference>
<evidence type="ECO:0000256" key="1">
    <source>
        <dbReference type="ARBA" id="ARBA00006484"/>
    </source>
</evidence>
<dbReference type="FunFam" id="3.40.50.720:FF:000084">
    <property type="entry name" value="Short-chain dehydrogenase reductase"/>
    <property type="match status" value="1"/>
</dbReference>
<evidence type="ECO:0000313" key="3">
    <source>
        <dbReference type="Proteomes" id="UP000027138"/>
    </source>
</evidence>
<dbReference type="InterPro" id="IPR036291">
    <property type="entry name" value="NAD(P)-bd_dom_sf"/>
</dbReference>
<name>A0A067KG42_JATCU</name>
<dbReference type="STRING" id="180498.A0A067KG42"/>
<dbReference type="PANTHER" id="PTHR42820">
    <property type="entry name" value="SHORT-CHAIN DEHYDROGENASE REDUCTASE"/>
    <property type="match status" value="1"/>
</dbReference>
<gene>
    <name evidence="2" type="ORF">JCGZ_11576</name>
</gene>
<proteinExistence type="inferred from homology"/>
<accession>A0A067KG42</accession>
<evidence type="ECO:0000313" key="2">
    <source>
        <dbReference type="EMBL" id="KDP31200.1"/>
    </source>
</evidence>
<comment type="similarity">
    <text evidence="1">Belongs to the short-chain dehydrogenases/reductases (SDR) family.</text>
</comment>
<dbReference type="OrthoDB" id="294295at2759"/>
<keyword evidence="3" id="KW-1185">Reference proteome</keyword>
<dbReference type="Pfam" id="PF13561">
    <property type="entry name" value="adh_short_C2"/>
    <property type="match status" value="1"/>
</dbReference>
<dbReference type="AlphaFoldDB" id="A0A067KG42"/>
<dbReference type="KEGG" id="jcu:105640754"/>
<protein>
    <submittedName>
        <fullName evidence="2">Uncharacterized protein</fullName>
    </submittedName>
</protein>
<reference evidence="2 3" key="1">
    <citation type="journal article" date="2014" name="PLoS ONE">
        <title>Global Analysis of Gene Expression Profiles in Physic Nut (Jatropha curcas L.) Seedlings Exposed to Salt Stress.</title>
        <authorList>
            <person name="Zhang L."/>
            <person name="Zhang C."/>
            <person name="Wu P."/>
            <person name="Chen Y."/>
            <person name="Li M."/>
            <person name="Jiang H."/>
            <person name="Wu G."/>
        </authorList>
    </citation>
    <scope>NUCLEOTIDE SEQUENCE [LARGE SCALE GENOMIC DNA]</scope>
    <source>
        <strain evidence="3">cv. GZQX0401</strain>
        <tissue evidence="2">Young leaves</tissue>
    </source>
</reference>
<sequence length="261" mass="27272">MSTSSKNKLQGKVTIVTGGASGIGEATVLLFADHGARAVVIADVQDEKGQKLVESIGSSRSTYIHCDVTDENQVKSLIKTTIDLYGQLDVTFCNAGIINTTPQTVLDFDMAAYEKLFAVNVGGTAASLKHAAMAMVEGGVKKGSIICTASTAANVQGDRCTDYVMSKCAVVGLMKSASVQLGRYGIRVNCVSPGPVATPLLCKLSGIGMKEVEKAFESSYCLGGVLKVKHVAEAVLFLACDDSEFVTGHNLVVDGGFKAAY</sequence>
<dbReference type="Proteomes" id="UP000027138">
    <property type="component" value="Unassembled WGS sequence"/>
</dbReference>